<gene>
    <name evidence="1" type="ORF">A9255_04990</name>
    <name evidence="4" type="ORF">Xhom_03780</name>
    <name evidence="3" type="ORF">Xhom_03867</name>
    <name evidence="2" type="ORF">Xhom_04674</name>
</gene>
<evidence type="ECO:0000313" key="3">
    <source>
        <dbReference type="EMBL" id="PHM52985.1"/>
    </source>
</evidence>
<sequence length="90" mass="10032">MISIDNAQNEIGLAGHIDDGKEWASGLLKKADEQIQQEEKLPTVIEEEAVDIEGTQITVKVLDTGQRVIDAQNIQQLFNWLESGENNNDQ</sequence>
<dbReference type="Proteomes" id="UP000094600">
    <property type="component" value="Chromosome"/>
</dbReference>
<name>A0A2G0PYI0_XENHO</name>
<proteinExistence type="predicted"/>
<reference evidence="2 6" key="2">
    <citation type="journal article" date="2017" name="Nat. Microbiol.">
        <title>Natural product diversity associated with the nematode symbionts Photorhabdus and Xenorhabdus.</title>
        <authorList>
            <person name="Tobias N.J."/>
            <person name="Wolff H."/>
            <person name="Djahanschiri B."/>
            <person name="Grundmann F."/>
            <person name="Kronenwerth M."/>
            <person name="Shi Y.M."/>
            <person name="Simonyi S."/>
            <person name="Grun P."/>
            <person name="Shapiro-Ilan D."/>
            <person name="Pidot S.J."/>
            <person name="Stinear T.P."/>
            <person name="Ebersberger I."/>
            <person name="Bode H.B."/>
        </authorList>
    </citation>
    <scope>NUCLEOTIDE SEQUENCE [LARGE SCALE GENOMIC DNA]</scope>
    <source>
        <strain evidence="2 6">DSM 17903</strain>
    </source>
</reference>
<evidence type="ECO:0000313" key="2">
    <source>
        <dbReference type="EMBL" id="PHM52025.1"/>
    </source>
</evidence>
<dbReference type="EMBL" id="NJAI01000011">
    <property type="protein sequence ID" value="PHM52025.1"/>
    <property type="molecule type" value="Genomic_DNA"/>
</dbReference>
<evidence type="ECO:0000313" key="4">
    <source>
        <dbReference type="EMBL" id="PHM53779.1"/>
    </source>
</evidence>
<dbReference type="STRING" id="351679.A9255_04990"/>
<accession>A0A2G0PYI0</accession>
<dbReference type="KEGG" id="xho:A9255_04990"/>
<reference evidence="1 5" key="1">
    <citation type="submission" date="2016-06" db="EMBL/GenBank/DDBJ databases">
        <title>Bacterial characters and pathogenicity of Xenorhabdus hominickii from an entomopathogenic nematode, Steinernema monticolum.</title>
        <authorList>
            <person name="Park Y."/>
            <person name="Kim Y."/>
        </authorList>
    </citation>
    <scope>NUCLEOTIDE SEQUENCE [LARGE SCALE GENOMIC DNA]</scope>
    <source>
        <strain evidence="1 5">ANU1</strain>
    </source>
</reference>
<organism evidence="2 6">
    <name type="scientific">Xenorhabdus hominickii</name>
    <dbReference type="NCBI Taxonomy" id="351679"/>
    <lineage>
        <taxon>Bacteria</taxon>
        <taxon>Pseudomonadati</taxon>
        <taxon>Pseudomonadota</taxon>
        <taxon>Gammaproteobacteria</taxon>
        <taxon>Enterobacterales</taxon>
        <taxon>Morganellaceae</taxon>
        <taxon>Xenorhabdus</taxon>
    </lineage>
</organism>
<dbReference type="OrthoDB" id="6448177at2"/>
<dbReference type="EMBL" id="NJAI01000006">
    <property type="protein sequence ID" value="PHM53779.1"/>
    <property type="molecule type" value="Genomic_DNA"/>
</dbReference>
<dbReference type="EMBL" id="NJAI01000007">
    <property type="protein sequence ID" value="PHM52985.1"/>
    <property type="molecule type" value="Genomic_DNA"/>
</dbReference>
<keyword evidence="5" id="KW-1185">Reference proteome</keyword>
<evidence type="ECO:0000313" key="1">
    <source>
        <dbReference type="EMBL" id="AOM39984.1"/>
    </source>
</evidence>
<dbReference type="Proteomes" id="UP000225433">
    <property type="component" value="Unassembled WGS sequence"/>
</dbReference>
<evidence type="ECO:0000313" key="5">
    <source>
        <dbReference type="Proteomes" id="UP000094600"/>
    </source>
</evidence>
<dbReference type="AlphaFoldDB" id="A0A2G0PYI0"/>
<dbReference type="RefSeq" id="WP_069315726.1">
    <property type="nucleotide sequence ID" value="NZ_CAWNQJ010000013.1"/>
</dbReference>
<dbReference type="EMBL" id="CP016176">
    <property type="protein sequence ID" value="AOM39984.1"/>
    <property type="molecule type" value="Genomic_DNA"/>
</dbReference>
<evidence type="ECO:0000313" key="6">
    <source>
        <dbReference type="Proteomes" id="UP000225433"/>
    </source>
</evidence>
<protein>
    <submittedName>
        <fullName evidence="2">Uncharacterized protein</fullName>
    </submittedName>
</protein>